<dbReference type="Proteomes" id="UP001465976">
    <property type="component" value="Unassembled WGS sequence"/>
</dbReference>
<protein>
    <submittedName>
        <fullName evidence="1">Uncharacterized protein</fullName>
    </submittedName>
</protein>
<sequence>MRDMNNCPQTLNPLPLAFSAATIPSQGRLLGARTASEAASSKPKIDSALLKLFKNSCIQRDLAWYVENGVVSWKQVFDEAILLNTLLPNLDTLLAATGVEPYIHAKIFI</sequence>
<reference evidence="1 2" key="1">
    <citation type="submission" date="2024-02" db="EMBL/GenBank/DDBJ databases">
        <title>A draft genome for the cacao thread blight pathogen Marasmius crinis-equi.</title>
        <authorList>
            <person name="Cohen S.P."/>
            <person name="Baruah I.K."/>
            <person name="Amoako-Attah I."/>
            <person name="Bukari Y."/>
            <person name="Meinhardt L.W."/>
            <person name="Bailey B.A."/>
        </authorList>
    </citation>
    <scope>NUCLEOTIDE SEQUENCE [LARGE SCALE GENOMIC DNA]</scope>
    <source>
        <strain evidence="1 2">GH-76</strain>
    </source>
</reference>
<dbReference type="EMBL" id="JBAHYK010001763">
    <property type="protein sequence ID" value="KAL0566823.1"/>
    <property type="molecule type" value="Genomic_DNA"/>
</dbReference>
<gene>
    <name evidence="1" type="ORF">V5O48_015180</name>
</gene>
<comment type="caution">
    <text evidence="1">The sequence shown here is derived from an EMBL/GenBank/DDBJ whole genome shotgun (WGS) entry which is preliminary data.</text>
</comment>
<evidence type="ECO:0000313" key="2">
    <source>
        <dbReference type="Proteomes" id="UP001465976"/>
    </source>
</evidence>
<organism evidence="1 2">
    <name type="scientific">Marasmius crinis-equi</name>
    <dbReference type="NCBI Taxonomy" id="585013"/>
    <lineage>
        <taxon>Eukaryota</taxon>
        <taxon>Fungi</taxon>
        <taxon>Dikarya</taxon>
        <taxon>Basidiomycota</taxon>
        <taxon>Agaricomycotina</taxon>
        <taxon>Agaricomycetes</taxon>
        <taxon>Agaricomycetidae</taxon>
        <taxon>Agaricales</taxon>
        <taxon>Marasmiineae</taxon>
        <taxon>Marasmiaceae</taxon>
        <taxon>Marasmius</taxon>
    </lineage>
</organism>
<proteinExistence type="predicted"/>
<accession>A0ABR3EV98</accession>
<evidence type="ECO:0000313" key="1">
    <source>
        <dbReference type="EMBL" id="KAL0566823.1"/>
    </source>
</evidence>
<keyword evidence="2" id="KW-1185">Reference proteome</keyword>
<name>A0ABR3EV98_9AGAR</name>